<keyword evidence="2" id="KW-0808">Transferase</keyword>
<dbReference type="AlphaFoldDB" id="A0A432CPP1"/>
<protein>
    <submittedName>
        <fullName evidence="2">Glycosyltransferase family 2 protein</fullName>
    </submittedName>
</protein>
<comment type="caution">
    <text evidence="2">The sequence shown here is derived from an EMBL/GenBank/DDBJ whole genome shotgun (WGS) entry which is preliminary data.</text>
</comment>
<organism evidence="2 3">
    <name type="scientific">Flavobacterium bomense</name>
    <dbReference type="NCBI Taxonomy" id="2497483"/>
    <lineage>
        <taxon>Bacteria</taxon>
        <taxon>Pseudomonadati</taxon>
        <taxon>Bacteroidota</taxon>
        <taxon>Flavobacteriia</taxon>
        <taxon>Flavobacteriales</taxon>
        <taxon>Flavobacteriaceae</taxon>
        <taxon>Flavobacterium</taxon>
    </lineage>
</organism>
<evidence type="ECO:0000313" key="2">
    <source>
        <dbReference type="EMBL" id="RTZ06494.1"/>
    </source>
</evidence>
<dbReference type="InterPro" id="IPR029044">
    <property type="entry name" value="Nucleotide-diphossugar_trans"/>
</dbReference>
<reference evidence="2 3" key="1">
    <citation type="submission" date="2018-12" db="EMBL/GenBank/DDBJ databases">
        <title>Flavobacterium sp. nov., isolated from glacier ice.</title>
        <authorList>
            <person name="Liu Q."/>
            <person name="Xin Y.-H."/>
        </authorList>
    </citation>
    <scope>NUCLEOTIDE SEQUENCE [LARGE SCALE GENOMIC DNA]</scope>
    <source>
        <strain evidence="2 3">RB1N8</strain>
    </source>
</reference>
<dbReference type="Proteomes" id="UP000280825">
    <property type="component" value="Unassembled WGS sequence"/>
</dbReference>
<dbReference type="Pfam" id="PF00535">
    <property type="entry name" value="Glycos_transf_2"/>
    <property type="match status" value="1"/>
</dbReference>
<dbReference type="RefSeq" id="WP_126554507.1">
    <property type="nucleotide sequence ID" value="NZ_RYDJ01000003.1"/>
</dbReference>
<name>A0A432CPP1_9FLAO</name>
<dbReference type="InterPro" id="IPR001173">
    <property type="entry name" value="Glyco_trans_2-like"/>
</dbReference>
<feature type="domain" description="Glycosyltransferase 2-like" evidence="1">
    <location>
        <begin position="4"/>
        <end position="106"/>
    </location>
</feature>
<evidence type="ECO:0000313" key="3">
    <source>
        <dbReference type="Proteomes" id="UP000280825"/>
    </source>
</evidence>
<evidence type="ECO:0000259" key="1">
    <source>
        <dbReference type="Pfam" id="PF00535"/>
    </source>
</evidence>
<keyword evidence="3" id="KW-1185">Reference proteome</keyword>
<dbReference type="EMBL" id="RYDJ01000003">
    <property type="protein sequence ID" value="RTZ06494.1"/>
    <property type="molecule type" value="Genomic_DNA"/>
</dbReference>
<sequence length="304" mass="36053">MLAIVIPYYKITFFEATIESLADQTDKRFKVYIGDDASTENPGDLLEKYKGKFEFVYHRFERNLGGTSLVLQWERCIALSNKEEWIMILGDDDYLSKNVVFEFYENYNLFHENCNVLRYSTRVIDQINGEESKLCTNLLFETGIQYISRKIKGKARGSLSEFVFNKNEFLKHKFTNYPSAFYSDDKIVLDLTKVKNIFSTNSAVVFVRISSESLSGKAEIHKNDLFLARFEFFEYLIKIKYYLFDVYTRKIIVERFLSYTYQHKKQNVFLFLNLYLKSVLFLDFNFFMKINKKFIKIILGQSID</sequence>
<dbReference type="Gene3D" id="3.90.550.10">
    <property type="entry name" value="Spore Coat Polysaccharide Biosynthesis Protein SpsA, Chain A"/>
    <property type="match status" value="1"/>
</dbReference>
<accession>A0A432CPP1</accession>
<dbReference type="SUPFAM" id="SSF53448">
    <property type="entry name" value="Nucleotide-diphospho-sugar transferases"/>
    <property type="match status" value="1"/>
</dbReference>
<dbReference type="PANTHER" id="PTHR22916:SF3">
    <property type="entry name" value="UDP-GLCNAC:BETAGAL BETA-1,3-N-ACETYLGLUCOSAMINYLTRANSFERASE-LIKE PROTEIN 1"/>
    <property type="match status" value="1"/>
</dbReference>
<dbReference type="CDD" id="cd00761">
    <property type="entry name" value="Glyco_tranf_GTA_type"/>
    <property type="match status" value="1"/>
</dbReference>
<proteinExistence type="predicted"/>
<dbReference type="GO" id="GO:0016758">
    <property type="term" value="F:hexosyltransferase activity"/>
    <property type="evidence" value="ECO:0007669"/>
    <property type="project" value="UniProtKB-ARBA"/>
</dbReference>
<gene>
    <name evidence="2" type="ORF">EKL98_04400</name>
</gene>
<dbReference type="PANTHER" id="PTHR22916">
    <property type="entry name" value="GLYCOSYLTRANSFERASE"/>
    <property type="match status" value="1"/>
</dbReference>